<dbReference type="EMBL" id="CP058627">
    <property type="protein sequence ID" value="QLG89387.1"/>
    <property type="molecule type" value="Genomic_DNA"/>
</dbReference>
<sequence length="253" mass="28536">MSKQCLKCAYTRQASDAAPSYKCPRCGAIYAKVEAARQAAQVQQTTRAKQSVTERQLAQSQLINVMNVAYWLALAAVLFTMTLCLRQYWMSFVLEMKIAFSQNILVKLFALSLPHSVFSAFALFYVLLSLAYLLYLYPKRDELAYSSLSESYRYFVKAFRCGTYFFLPVLLMLLAAKVIPLLLSASSAAIAPSDGMWENIIVFALLGGFVLQWISLILSLVFGVPMLLYLLKGWRSLNEFKQQDAELAMENAN</sequence>
<dbReference type="KEGG" id="chiz:HQ393_14665"/>
<dbReference type="RefSeq" id="WP_179355978.1">
    <property type="nucleotide sequence ID" value="NZ_CP058627.1"/>
</dbReference>
<feature type="transmembrane region" description="Helical" evidence="1">
    <location>
        <begin position="200"/>
        <end position="231"/>
    </location>
</feature>
<keyword evidence="1" id="KW-0472">Membrane</keyword>
<feature type="transmembrane region" description="Helical" evidence="1">
    <location>
        <begin position="68"/>
        <end position="89"/>
    </location>
</feature>
<reference evidence="2 3" key="1">
    <citation type="submission" date="2020-07" db="EMBL/GenBank/DDBJ databases">
        <title>Complete genome sequence of Chitinibacter sp. 2T18.</title>
        <authorList>
            <person name="Bae J.-W."/>
            <person name="Choi J.-W."/>
        </authorList>
    </citation>
    <scope>NUCLEOTIDE SEQUENCE [LARGE SCALE GENOMIC DNA]</scope>
    <source>
        <strain evidence="2 3">2T18</strain>
    </source>
</reference>
<organism evidence="2 3">
    <name type="scientific">Chitinibacter bivalviorum</name>
    <dbReference type="NCBI Taxonomy" id="2739434"/>
    <lineage>
        <taxon>Bacteria</taxon>
        <taxon>Pseudomonadati</taxon>
        <taxon>Pseudomonadota</taxon>
        <taxon>Betaproteobacteria</taxon>
        <taxon>Neisseriales</taxon>
        <taxon>Chitinibacteraceae</taxon>
        <taxon>Chitinibacter</taxon>
    </lineage>
</organism>
<keyword evidence="1" id="KW-0812">Transmembrane</keyword>
<evidence type="ECO:0000256" key="1">
    <source>
        <dbReference type="SAM" id="Phobius"/>
    </source>
</evidence>
<feature type="transmembrane region" description="Helical" evidence="1">
    <location>
        <begin position="109"/>
        <end position="137"/>
    </location>
</feature>
<dbReference type="AlphaFoldDB" id="A0A7H9BL32"/>
<dbReference type="Proteomes" id="UP000509597">
    <property type="component" value="Chromosome"/>
</dbReference>
<gene>
    <name evidence="2" type="ORF">HQ393_14665</name>
</gene>
<keyword evidence="1" id="KW-1133">Transmembrane helix</keyword>
<evidence type="ECO:0000313" key="2">
    <source>
        <dbReference type="EMBL" id="QLG89387.1"/>
    </source>
</evidence>
<proteinExistence type="predicted"/>
<protein>
    <submittedName>
        <fullName evidence="2">Uncharacterized protein</fullName>
    </submittedName>
</protein>
<accession>A0A7H9BL32</accession>
<evidence type="ECO:0000313" key="3">
    <source>
        <dbReference type="Proteomes" id="UP000509597"/>
    </source>
</evidence>
<name>A0A7H9BL32_9NEIS</name>
<keyword evidence="3" id="KW-1185">Reference proteome</keyword>
<feature type="transmembrane region" description="Helical" evidence="1">
    <location>
        <begin position="158"/>
        <end position="180"/>
    </location>
</feature>